<evidence type="ECO:0000259" key="1">
    <source>
        <dbReference type="Pfam" id="PF05368"/>
    </source>
</evidence>
<evidence type="ECO:0000313" key="3">
    <source>
        <dbReference type="Proteomes" id="UP000460221"/>
    </source>
</evidence>
<dbReference type="Pfam" id="PF05368">
    <property type="entry name" value="NmrA"/>
    <property type="match status" value="1"/>
</dbReference>
<gene>
    <name evidence="2" type="ORF">GIS00_06160</name>
</gene>
<reference evidence="2 3" key="1">
    <citation type="submission" date="2019-11" db="EMBL/GenBank/DDBJ databases">
        <authorList>
            <person name="Jiang L.-Q."/>
        </authorList>
    </citation>
    <scope>NUCLEOTIDE SEQUENCE [LARGE SCALE GENOMIC DNA]</scope>
    <source>
        <strain evidence="2 3">YIM 132087</strain>
    </source>
</reference>
<evidence type="ECO:0000313" key="2">
    <source>
        <dbReference type="EMBL" id="MTD13527.1"/>
    </source>
</evidence>
<dbReference type="PANTHER" id="PTHR47129">
    <property type="entry name" value="QUINONE OXIDOREDUCTASE 2"/>
    <property type="match status" value="1"/>
</dbReference>
<dbReference type="InterPro" id="IPR036291">
    <property type="entry name" value="NAD(P)-bd_dom_sf"/>
</dbReference>
<dbReference type="CDD" id="cd05269">
    <property type="entry name" value="TMR_SDR_a"/>
    <property type="match status" value="1"/>
</dbReference>
<dbReference type="Gene3D" id="3.40.50.720">
    <property type="entry name" value="NAD(P)-binding Rossmann-like Domain"/>
    <property type="match status" value="1"/>
</dbReference>
<dbReference type="PANTHER" id="PTHR47129:SF1">
    <property type="entry name" value="NMRA-LIKE DOMAIN-CONTAINING PROTEIN"/>
    <property type="match status" value="1"/>
</dbReference>
<proteinExistence type="predicted"/>
<organism evidence="2 3">
    <name type="scientific">Nakamurella alba</name>
    <dbReference type="NCBI Taxonomy" id="2665158"/>
    <lineage>
        <taxon>Bacteria</taxon>
        <taxon>Bacillati</taxon>
        <taxon>Actinomycetota</taxon>
        <taxon>Actinomycetes</taxon>
        <taxon>Nakamurellales</taxon>
        <taxon>Nakamurellaceae</taxon>
        <taxon>Nakamurella</taxon>
    </lineage>
</organism>
<dbReference type="Gene3D" id="3.90.25.10">
    <property type="entry name" value="UDP-galactose 4-epimerase, domain 1"/>
    <property type="match status" value="1"/>
</dbReference>
<protein>
    <submittedName>
        <fullName evidence="2">NAD(P)H-binding protein</fullName>
    </submittedName>
</protein>
<name>A0A7K1FHC2_9ACTN</name>
<dbReference type="AlphaFoldDB" id="A0A7K1FHC2"/>
<dbReference type="SUPFAM" id="SSF51735">
    <property type="entry name" value="NAD(P)-binding Rossmann-fold domains"/>
    <property type="match status" value="1"/>
</dbReference>
<feature type="domain" description="NmrA-like" evidence="1">
    <location>
        <begin position="2"/>
        <end position="227"/>
    </location>
</feature>
<dbReference type="RefSeq" id="WP_154767368.1">
    <property type="nucleotide sequence ID" value="NZ_WLYK01000001.1"/>
</dbReference>
<comment type="caution">
    <text evidence="2">The sequence shown here is derived from an EMBL/GenBank/DDBJ whole genome shotgun (WGS) entry which is preliminary data.</text>
</comment>
<keyword evidence="3" id="KW-1185">Reference proteome</keyword>
<dbReference type="Proteomes" id="UP000460221">
    <property type="component" value="Unassembled WGS sequence"/>
</dbReference>
<accession>A0A7K1FHC2</accession>
<dbReference type="InterPro" id="IPR052718">
    <property type="entry name" value="NmrA-type_oxidoreductase"/>
</dbReference>
<sequence>MTITIAGAAGQLGAAVIDGLLDTVPAADVIALVRTDERGAELAARGVTVRVADYDDAPAVTAALADADRFLLISGSAVGRRFEQHRRLIDAAVAGGASLIAYTSVLSATGSINPVAPEHQQTEAYLAEVGVPHVLLRNGWYSENYAPTVEQASATGVLLTSAGDGRVASASRADYAGAAVAVLTTDGHAGRTYELSGDLAWTQDELAATIAEVTGKPVAVQQVSGAEQQAALVAAGLPDGVAGFVVGVDAAIAKGELGLVTGDLSALLGHPTTPLADTLKAVVAS</sequence>
<dbReference type="EMBL" id="WLYK01000001">
    <property type="protein sequence ID" value="MTD13527.1"/>
    <property type="molecule type" value="Genomic_DNA"/>
</dbReference>
<dbReference type="InterPro" id="IPR008030">
    <property type="entry name" value="NmrA-like"/>
</dbReference>